<keyword evidence="5" id="KW-1185">Reference proteome</keyword>
<feature type="region of interest" description="Disordered" evidence="1">
    <location>
        <begin position="289"/>
        <end position="321"/>
    </location>
</feature>
<dbReference type="EMBL" id="JAMFLX010000011">
    <property type="protein sequence ID" value="MCL6270159.1"/>
    <property type="molecule type" value="Genomic_DNA"/>
</dbReference>
<protein>
    <submittedName>
        <fullName evidence="4">Uncharacterized protein</fullName>
    </submittedName>
</protein>
<comment type="caution">
    <text evidence="4">The sequence shown here is derived from an EMBL/GenBank/DDBJ whole genome shotgun (WGS) entry which is preliminary data.</text>
</comment>
<accession>A0ABT0PFK7</accession>
<organism evidence="4 5">
    <name type="scientific">Parendozoicomonas callyspongiae</name>
    <dbReference type="NCBI Taxonomy" id="2942213"/>
    <lineage>
        <taxon>Bacteria</taxon>
        <taxon>Pseudomonadati</taxon>
        <taxon>Pseudomonadota</taxon>
        <taxon>Gammaproteobacteria</taxon>
        <taxon>Oceanospirillales</taxon>
        <taxon>Endozoicomonadaceae</taxon>
        <taxon>Parendozoicomonas</taxon>
    </lineage>
</organism>
<keyword evidence="2" id="KW-0812">Transmembrane</keyword>
<keyword evidence="2" id="KW-1133">Transmembrane helix</keyword>
<feature type="chain" id="PRO_5047529073" evidence="3">
    <location>
        <begin position="24"/>
        <end position="321"/>
    </location>
</feature>
<keyword evidence="2" id="KW-0472">Membrane</keyword>
<feature type="transmembrane region" description="Helical" evidence="2">
    <location>
        <begin position="232"/>
        <end position="251"/>
    </location>
</feature>
<dbReference type="Proteomes" id="UP001203338">
    <property type="component" value="Unassembled WGS sequence"/>
</dbReference>
<sequence length="321" mass="35719">MLYLCRILVFIAGVASLSARVCAYEVSLYVDEKPQGDINILQSPPLSISYNTTNHPPEIEQSGFKELVFHPKNISMIEKAAKALLYSHNSTNQTHHQPLPNKMFFEQSSMGIRSIMFYEGLYTYNDSSSDTITIFMSCIQAGTAWIKEPPFTQTPEEPFVTIAYTIGADRTFDNHSPRVISINIITTPLLTKPELVPHNLKNHSRPDMLPWALTGTLIGTIAAIASYPFSYYIPVAPLIFIGGSAYFFVALGKFCQTDDSPESCPQYTNFQLVQKGRFTTQSLITRQPYASASTSEPVVTDDTAPPLTTPGNSTRHRKTTQ</sequence>
<feature type="signal peptide" evidence="3">
    <location>
        <begin position="1"/>
        <end position="23"/>
    </location>
</feature>
<dbReference type="RefSeq" id="WP_249699325.1">
    <property type="nucleotide sequence ID" value="NZ_JAMFLX010000011.1"/>
</dbReference>
<name>A0ABT0PFK7_9GAMM</name>
<gene>
    <name evidence="4" type="ORF">M3P05_09460</name>
</gene>
<evidence type="ECO:0000256" key="1">
    <source>
        <dbReference type="SAM" id="MobiDB-lite"/>
    </source>
</evidence>
<evidence type="ECO:0000313" key="5">
    <source>
        <dbReference type="Proteomes" id="UP001203338"/>
    </source>
</evidence>
<evidence type="ECO:0000313" key="4">
    <source>
        <dbReference type="EMBL" id="MCL6270159.1"/>
    </source>
</evidence>
<evidence type="ECO:0000256" key="2">
    <source>
        <dbReference type="SAM" id="Phobius"/>
    </source>
</evidence>
<keyword evidence="3" id="KW-0732">Signal</keyword>
<reference evidence="4 5" key="1">
    <citation type="submission" date="2022-05" db="EMBL/GenBank/DDBJ databases">
        <authorList>
            <person name="Park J.-S."/>
        </authorList>
    </citation>
    <scope>NUCLEOTIDE SEQUENCE [LARGE SCALE GENOMIC DNA]</scope>
    <source>
        <strain evidence="4 5">2012CJ34-2</strain>
    </source>
</reference>
<feature type="transmembrane region" description="Helical" evidence="2">
    <location>
        <begin position="208"/>
        <end position="225"/>
    </location>
</feature>
<evidence type="ECO:0000256" key="3">
    <source>
        <dbReference type="SAM" id="SignalP"/>
    </source>
</evidence>
<proteinExistence type="predicted"/>